<keyword evidence="1" id="KW-0175">Coiled coil</keyword>
<accession>A0A1G8NZ94</accession>
<name>A0A1G8NZ94_9BACI</name>
<dbReference type="PANTHER" id="PTHR41302:SF2">
    <property type="entry name" value="PRESPORE SPECIFIC TRANSCRIPTIONAL ACTIVATOR RSFA"/>
    <property type="match status" value="1"/>
</dbReference>
<dbReference type="Pfam" id="PF13921">
    <property type="entry name" value="Myb_DNA-bind_6"/>
    <property type="match status" value="1"/>
</dbReference>
<proteinExistence type="predicted"/>
<dbReference type="PANTHER" id="PTHR41302">
    <property type="entry name" value="PRESPORE-SPECIFIC TRANSCRIPTIONAL REGULATOR RSFA-RELATED"/>
    <property type="match status" value="1"/>
</dbReference>
<evidence type="ECO:0000313" key="3">
    <source>
        <dbReference type="Proteomes" id="UP000198853"/>
    </source>
</evidence>
<feature type="coiled-coil region" evidence="1">
    <location>
        <begin position="138"/>
        <end position="179"/>
    </location>
</feature>
<protein>
    <submittedName>
        <fullName evidence="2">Prespore-specific regulator</fullName>
    </submittedName>
</protein>
<gene>
    <name evidence="2" type="ORF">SAMN04488123_107114</name>
</gene>
<dbReference type="AlphaFoldDB" id="A0A1G8NZ94"/>
<dbReference type="NCBIfam" id="TIGR02894">
    <property type="entry name" value="DNA_bind_RsfA"/>
    <property type="match status" value="1"/>
</dbReference>
<dbReference type="InterPro" id="IPR014243">
    <property type="entry name" value="RsfA-like"/>
</dbReference>
<dbReference type="Proteomes" id="UP000198853">
    <property type="component" value="Unassembled WGS sequence"/>
</dbReference>
<evidence type="ECO:0000256" key="1">
    <source>
        <dbReference type="SAM" id="Coils"/>
    </source>
</evidence>
<evidence type="ECO:0000313" key="2">
    <source>
        <dbReference type="EMBL" id="SDI85564.1"/>
    </source>
</evidence>
<dbReference type="EMBL" id="FNEN01000007">
    <property type="protein sequence ID" value="SDI85564.1"/>
    <property type="molecule type" value="Genomic_DNA"/>
</dbReference>
<organism evidence="2 3">
    <name type="scientific">Natribacillus halophilus</name>
    <dbReference type="NCBI Taxonomy" id="549003"/>
    <lineage>
        <taxon>Bacteria</taxon>
        <taxon>Bacillati</taxon>
        <taxon>Bacillota</taxon>
        <taxon>Bacilli</taxon>
        <taxon>Bacillales</taxon>
        <taxon>Bacillaceae</taxon>
        <taxon>Natribacillus</taxon>
    </lineage>
</organism>
<dbReference type="OrthoDB" id="2845592at2"/>
<dbReference type="RefSeq" id="WP_090398381.1">
    <property type="nucleotide sequence ID" value="NZ_FNEN01000007.1"/>
</dbReference>
<keyword evidence="3" id="KW-1185">Reference proteome</keyword>
<sequence length="212" mass="24338">MTKVRQDAWSHEDDVLLADTVLKHIKEGSTQLKAFEEVGDILNRTAAACGFRWNAVVRDRYEGNVSDAKRERKTFQRRDAANAVQRTFGMNTTTTMSTTTDNQPMSSGNEDLPLEQVIAFLETLKRREGESGMNDQKIATLEEEKQELQESVDAWRHKHEELEKEYQSLLSVINRARKMMFMDETNPETFMASNNFRLDNDGNLENIAKDSV</sequence>
<reference evidence="2 3" key="1">
    <citation type="submission" date="2016-10" db="EMBL/GenBank/DDBJ databases">
        <authorList>
            <person name="de Groot N.N."/>
        </authorList>
    </citation>
    <scope>NUCLEOTIDE SEQUENCE [LARGE SCALE GENOMIC DNA]</scope>
    <source>
        <strain evidence="2 3">DSM 21771</strain>
    </source>
</reference>